<gene>
    <name evidence="1" type="ORF">CD178_01610</name>
</gene>
<dbReference type="Pfam" id="PF07372">
    <property type="entry name" value="DUF1491"/>
    <property type="match status" value="1"/>
</dbReference>
<dbReference type="Gene3D" id="3.40.1530.20">
    <property type="entry name" value="Protein of unknown function (DUF1491)"/>
    <property type="match status" value="1"/>
</dbReference>
<proteinExistence type="predicted"/>
<dbReference type="EMBL" id="CP023036">
    <property type="protein sequence ID" value="AXY22383.1"/>
    <property type="molecule type" value="Genomic_DNA"/>
</dbReference>
<name>A0A347WBZ0_9PROT</name>
<protein>
    <recommendedName>
        <fullName evidence="3">DUF1491 family protein</fullName>
    </recommendedName>
</protein>
<dbReference type="Proteomes" id="UP000264120">
    <property type="component" value="Chromosome"/>
</dbReference>
<accession>A0A347WBZ0</accession>
<dbReference type="OrthoDB" id="9809136at2"/>
<dbReference type="KEGG" id="ksc:CD178_01610"/>
<dbReference type="AlphaFoldDB" id="A0A347WBZ0"/>
<sequence length="112" mass="12355">MEETRLKTGIWIKAMLRQAGQTGNPGMVLHRGDDDAGSVLIVLLGRKGRLCVLAPTRTPDGRRAWFRATGEAAVDQASVDAYVARQVDRDPDIWVVEFDAPDLVPPFEARLI</sequence>
<reference evidence="1 2" key="1">
    <citation type="submission" date="2017-08" db="EMBL/GenBank/DDBJ databases">
        <title>Complete genome sequence of Gluconacetobacter saccharivorans CV1 isolated from Fermented Vinegar.</title>
        <authorList>
            <person name="Kim S.-Y."/>
        </authorList>
    </citation>
    <scope>NUCLEOTIDE SEQUENCE [LARGE SCALE GENOMIC DNA]</scope>
    <source>
        <strain evidence="1 2">CV1</strain>
    </source>
</reference>
<dbReference type="InterPro" id="IPR009964">
    <property type="entry name" value="DUF1491"/>
</dbReference>
<keyword evidence="2" id="KW-1185">Reference proteome</keyword>
<evidence type="ECO:0000313" key="2">
    <source>
        <dbReference type="Proteomes" id="UP000264120"/>
    </source>
</evidence>
<evidence type="ECO:0008006" key="3">
    <source>
        <dbReference type="Google" id="ProtNLM"/>
    </source>
</evidence>
<evidence type="ECO:0000313" key="1">
    <source>
        <dbReference type="EMBL" id="AXY22383.1"/>
    </source>
</evidence>
<organism evidence="1 2">
    <name type="scientific">Komagataeibacter saccharivorans</name>
    <dbReference type="NCBI Taxonomy" id="265959"/>
    <lineage>
        <taxon>Bacteria</taxon>
        <taxon>Pseudomonadati</taxon>
        <taxon>Pseudomonadota</taxon>
        <taxon>Alphaproteobacteria</taxon>
        <taxon>Acetobacterales</taxon>
        <taxon>Acetobacteraceae</taxon>
        <taxon>Komagataeibacter</taxon>
    </lineage>
</organism>
<dbReference type="RefSeq" id="WP_118962846.1">
    <property type="nucleotide sequence ID" value="NZ_CP023036.1"/>
</dbReference>